<sequence>MITETDLAKLHYCLTIILDGIKIKDPFAGERLSDALNYISELMNRIQDKQ</sequence>
<organism evidence="1">
    <name type="scientific">marine sediment metagenome</name>
    <dbReference type="NCBI Taxonomy" id="412755"/>
    <lineage>
        <taxon>unclassified sequences</taxon>
        <taxon>metagenomes</taxon>
        <taxon>ecological metagenomes</taxon>
    </lineage>
</organism>
<dbReference type="EMBL" id="LAZR01012916">
    <property type="protein sequence ID" value="KKM24472.1"/>
    <property type="molecule type" value="Genomic_DNA"/>
</dbReference>
<gene>
    <name evidence="1" type="ORF">LCGC14_1604760</name>
</gene>
<protein>
    <submittedName>
        <fullName evidence="1">Uncharacterized protein</fullName>
    </submittedName>
</protein>
<comment type="caution">
    <text evidence="1">The sequence shown here is derived from an EMBL/GenBank/DDBJ whole genome shotgun (WGS) entry which is preliminary data.</text>
</comment>
<reference evidence="1" key="1">
    <citation type="journal article" date="2015" name="Nature">
        <title>Complex archaea that bridge the gap between prokaryotes and eukaryotes.</title>
        <authorList>
            <person name="Spang A."/>
            <person name="Saw J.H."/>
            <person name="Jorgensen S.L."/>
            <person name="Zaremba-Niedzwiedzka K."/>
            <person name="Martijn J."/>
            <person name="Lind A.E."/>
            <person name="van Eijk R."/>
            <person name="Schleper C."/>
            <person name="Guy L."/>
            <person name="Ettema T.J."/>
        </authorList>
    </citation>
    <scope>NUCLEOTIDE SEQUENCE</scope>
</reference>
<accession>A0A0F9IAD7</accession>
<dbReference type="AlphaFoldDB" id="A0A0F9IAD7"/>
<evidence type="ECO:0000313" key="1">
    <source>
        <dbReference type="EMBL" id="KKM24472.1"/>
    </source>
</evidence>
<name>A0A0F9IAD7_9ZZZZ</name>
<proteinExistence type="predicted"/>